<dbReference type="Gene3D" id="1.25.40.10">
    <property type="entry name" value="Tetratricopeptide repeat domain"/>
    <property type="match status" value="5"/>
</dbReference>
<dbReference type="GO" id="GO:0099402">
    <property type="term" value="P:plant organ development"/>
    <property type="evidence" value="ECO:0007669"/>
    <property type="project" value="UniProtKB-ARBA"/>
</dbReference>
<dbReference type="InterPro" id="IPR046960">
    <property type="entry name" value="PPR_At4g14850-like_plant"/>
</dbReference>
<comment type="caution">
    <text evidence="4">The sequence shown here is derived from an EMBL/GenBank/DDBJ whole genome shotgun (WGS) entry which is preliminary data.</text>
</comment>
<evidence type="ECO:0000313" key="4">
    <source>
        <dbReference type="EMBL" id="KAH6832530.1"/>
    </source>
</evidence>
<dbReference type="GO" id="GO:0003723">
    <property type="term" value="F:RNA binding"/>
    <property type="evidence" value="ECO:0007669"/>
    <property type="project" value="InterPro"/>
</dbReference>
<dbReference type="PANTHER" id="PTHR47926">
    <property type="entry name" value="PENTATRICOPEPTIDE REPEAT-CONTAINING PROTEIN"/>
    <property type="match status" value="1"/>
</dbReference>
<dbReference type="Pfam" id="PF13041">
    <property type="entry name" value="PPR_2"/>
    <property type="match status" value="4"/>
</dbReference>
<sequence>MYRQISTLTELLTSLQSSSNLRHDVSCMQSATPESTVYLNSSAKNYVKFHDDPPLKLYHSMIRAEKVLESSIPRRDYSLKQDIVEANCMIARLCKEGRICEARQLFELMPERNVVSWTALISGYMKCGLVKQARELFERVDAEKNAVTWTVMISGFLKTNSVAEAEKLFNEMPDKDVDVVTWNTMLEGYMRNGKIEQALLLFERMRERNIVSWNSVILGLVSCGRVEEARGIFDRMPVRNVISWNILISGLARNGRIDEARVIFDRMPERSVVSWNAMIAGFIQNGELETARRLFDEMPRKNVVSWTAIISGYSQHGKSEEALRTFYMMNRSRRVSPNEVTFASVLGACSDLAGLVEGMQVHQVISKTIYHESKIVISALINMYSKCGVLVMARKVFDHGLRRCRDLVCWNSMVSAYAHHGCGREAILVFEEMQSIGFKPDGVTYVGLLSACSHAGLVQEGLNYFEMLTRDKSIEVREEHYTCVADLYSRAGRLEEAFDLIKQLPAKASINTWRTLLLGCNIHGNDDIAKQVADRMLEVGIAKSGTYALVSNFYTACGKSTEAEMLKWRMKDEGVKKQPACSWIEVENKFHVFVVGDRSIHEHEAMRSSIFNLHEQMKEIGDILFDDVLLAENLA</sequence>
<feature type="repeat" description="PPR" evidence="3">
    <location>
        <begin position="240"/>
        <end position="274"/>
    </location>
</feature>
<name>A0AAD4JG94_PERFH</name>
<dbReference type="Pfam" id="PF20431">
    <property type="entry name" value="E_motif"/>
    <property type="match status" value="1"/>
</dbReference>
<keyword evidence="5" id="KW-1185">Reference proteome</keyword>
<keyword evidence="2" id="KW-0677">Repeat</keyword>
<dbReference type="Pfam" id="PF01535">
    <property type="entry name" value="PPR"/>
    <property type="match status" value="4"/>
</dbReference>
<dbReference type="GO" id="GO:0009451">
    <property type="term" value="P:RNA modification"/>
    <property type="evidence" value="ECO:0007669"/>
    <property type="project" value="InterPro"/>
</dbReference>
<dbReference type="AlphaFoldDB" id="A0AAD4JG94"/>
<feature type="repeat" description="PPR" evidence="3">
    <location>
        <begin position="145"/>
        <end position="175"/>
    </location>
</feature>
<evidence type="ECO:0008006" key="6">
    <source>
        <dbReference type="Google" id="ProtNLM"/>
    </source>
</evidence>
<dbReference type="EMBL" id="SDAM02000068">
    <property type="protein sequence ID" value="KAH6832530.1"/>
    <property type="molecule type" value="Genomic_DNA"/>
</dbReference>
<dbReference type="NCBIfam" id="TIGR00756">
    <property type="entry name" value="PPR"/>
    <property type="match status" value="9"/>
</dbReference>
<evidence type="ECO:0000256" key="2">
    <source>
        <dbReference type="ARBA" id="ARBA00022737"/>
    </source>
</evidence>
<organism evidence="4 5">
    <name type="scientific">Perilla frutescens var. hirtella</name>
    <name type="common">Perilla citriodora</name>
    <name type="synonym">Perilla setoyensis</name>
    <dbReference type="NCBI Taxonomy" id="608512"/>
    <lineage>
        <taxon>Eukaryota</taxon>
        <taxon>Viridiplantae</taxon>
        <taxon>Streptophyta</taxon>
        <taxon>Embryophyta</taxon>
        <taxon>Tracheophyta</taxon>
        <taxon>Spermatophyta</taxon>
        <taxon>Magnoliopsida</taxon>
        <taxon>eudicotyledons</taxon>
        <taxon>Gunneridae</taxon>
        <taxon>Pentapetalae</taxon>
        <taxon>asterids</taxon>
        <taxon>lamiids</taxon>
        <taxon>Lamiales</taxon>
        <taxon>Lamiaceae</taxon>
        <taxon>Nepetoideae</taxon>
        <taxon>Elsholtzieae</taxon>
        <taxon>Perilla</taxon>
    </lineage>
</organism>
<protein>
    <recommendedName>
        <fullName evidence="6">Pentatricopeptide repeat-containing protein</fullName>
    </recommendedName>
</protein>
<dbReference type="InterPro" id="IPR011990">
    <property type="entry name" value="TPR-like_helical_dom_sf"/>
</dbReference>
<feature type="repeat" description="PPR" evidence="3">
    <location>
        <begin position="406"/>
        <end position="440"/>
    </location>
</feature>
<feature type="repeat" description="PPR" evidence="3">
    <location>
        <begin position="302"/>
        <end position="336"/>
    </location>
</feature>
<accession>A0AAD4JG94</accession>
<reference evidence="4 5" key="1">
    <citation type="journal article" date="2021" name="Nat. Commun.">
        <title>Incipient diploidization of the medicinal plant Perilla within 10,000 years.</title>
        <authorList>
            <person name="Zhang Y."/>
            <person name="Shen Q."/>
            <person name="Leng L."/>
            <person name="Zhang D."/>
            <person name="Chen S."/>
            <person name="Shi Y."/>
            <person name="Ning Z."/>
            <person name="Chen S."/>
        </authorList>
    </citation>
    <scope>NUCLEOTIDE SEQUENCE [LARGE SCALE GENOMIC DNA]</scope>
    <source>
        <strain evidence="5">cv. PC099</strain>
    </source>
</reference>
<evidence type="ECO:0000313" key="5">
    <source>
        <dbReference type="Proteomes" id="UP001190926"/>
    </source>
</evidence>
<dbReference type="SUPFAM" id="SSF48452">
    <property type="entry name" value="TPR-like"/>
    <property type="match status" value="1"/>
</dbReference>
<dbReference type="InterPro" id="IPR002885">
    <property type="entry name" value="PPR_rpt"/>
</dbReference>
<proteinExistence type="inferred from homology"/>
<dbReference type="FunFam" id="1.25.40.10:FF:000158">
    <property type="entry name" value="pentatricopeptide repeat-containing protein At2g33680"/>
    <property type="match status" value="1"/>
</dbReference>
<dbReference type="Proteomes" id="UP001190926">
    <property type="component" value="Unassembled WGS sequence"/>
</dbReference>
<dbReference type="InterPro" id="IPR046848">
    <property type="entry name" value="E_motif"/>
</dbReference>
<feature type="repeat" description="PPR" evidence="3">
    <location>
        <begin position="82"/>
        <end position="116"/>
    </location>
</feature>
<feature type="repeat" description="PPR" evidence="3">
    <location>
        <begin position="178"/>
        <end position="212"/>
    </location>
</feature>
<dbReference type="Pfam" id="PF12854">
    <property type="entry name" value="PPR_1"/>
    <property type="match status" value="1"/>
</dbReference>
<gene>
    <name evidence="4" type="ORF">C2S53_008829</name>
</gene>
<evidence type="ECO:0000256" key="3">
    <source>
        <dbReference type="PROSITE-ProRule" id="PRU00708"/>
    </source>
</evidence>
<dbReference type="PROSITE" id="PS51375">
    <property type="entry name" value="PPR"/>
    <property type="match status" value="6"/>
</dbReference>
<evidence type="ECO:0000256" key="1">
    <source>
        <dbReference type="ARBA" id="ARBA00006643"/>
    </source>
</evidence>
<dbReference type="FunFam" id="1.25.40.10:FF:000125">
    <property type="entry name" value="Pentatricopeptide repeat-containing protein"/>
    <property type="match status" value="1"/>
</dbReference>
<comment type="similarity">
    <text evidence="1">Belongs to the PPR family. PCMP-H subfamily.</text>
</comment>
<dbReference type="FunFam" id="1.25.40.10:FF:000333">
    <property type="entry name" value="Pentatricopeptide repeat-containing protein"/>
    <property type="match status" value="1"/>
</dbReference>